<sequence>MSRSPYVARVQSALTLVSALLLGACAVGPSTRVRPDVPSVTARASSGPSADTRQFLDSLRTARAQDGKDSLARITSRLAAESIDLVASGSSAPAWTEVLRDSTLESLIRVAVSNNRNLRVAQQRINEFRALRGVAASRFFPQINVGTTMGTNKIALAAAPPIEFDAARVTSDLAWELDFWGRTRRATQAAGFDVAAREDDVRATTLSLVSDVANTYLQLREADAVITIAEQTLVSREATLQLARRRFEQGLISELDVRQFEATVADPAARVADFTRQRTELENALSVLLGTSPQTITRGQLLSDIVKTVNVPDSLSGDLLARRPDVLRAQHDFQAATARIGVAQAARLPTVSITGQYGAQRPTYGTIFDGRGEIYTLQAGISVPLFTGGRLSSEQKAAKARAEQSRNTFEQVVLVALREASDAAAGVRLRRDQLAAQQTQERALLAAFTIAERRYASGISSYLEVLDAQRGLFAAQLTRVQVERQYLAATVQLFRAVGGGWQ</sequence>
<dbReference type="Gene3D" id="1.20.1600.10">
    <property type="entry name" value="Outer membrane efflux proteins (OEP)"/>
    <property type="match status" value="1"/>
</dbReference>
<evidence type="ECO:0000313" key="4">
    <source>
        <dbReference type="Proteomes" id="UP000264071"/>
    </source>
</evidence>
<name>A0A3D4VA28_9BACT</name>
<dbReference type="AlphaFoldDB" id="A0A3D4VA28"/>
<evidence type="ECO:0000256" key="1">
    <source>
        <dbReference type="ARBA" id="ARBA00007613"/>
    </source>
</evidence>
<reference evidence="3 4" key="1">
    <citation type="journal article" date="2018" name="Nat. Biotechnol.">
        <title>A standardized bacterial taxonomy based on genome phylogeny substantially revises the tree of life.</title>
        <authorList>
            <person name="Parks D.H."/>
            <person name="Chuvochina M."/>
            <person name="Waite D.W."/>
            <person name="Rinke C."/>
            <person name="Skarshewski A."/>
            <person name="Chaumeil P.A."/>
            <person name="Hugenholtz P."/>
        </authorList>
    </citation>
    <scope>NUCLEOTIDE SEQUENCE [LARGE SCALE GENOMIC DNA]</scope>
    <source>
        <strain evidence="3">UBA8844</strain>
    </source>
</reference>
<keyword evidence="2" id="KW-0564">Palmitate</keyword>
<gene>
    <name evidence="3" type="ORF">DGD08_12225</name>
</gene>
<dbReference type="GO" id="GO:0005886">
    <property type="term" value="C:plasma membrane"/>
    <property type="evidence" value="ECO:0007669"/>
    <property type="project" value="UniProtKB-SubCell"/>
</dbReference>
<keyword evidence="2" id="KW-0812">Transmembrane</keyword>
<keyword evidence="2" id="KW-0449">Lipoprotein</keyword>
<protein>
    <submittedName>
        <fullName evidence="3">Transporter</fullName>
    </submittedName>
</protein>
<comment type="caution">
    <text evidence="3">The sequence shown here is derived from an EMBL/GenBank/DDBJ whole genome shotgun (WGS) entry which is preliminary data.</text>
</comment>
<dbReference type="GO" id="GO:0015562">
    <property type="term" value="F:efflux transmembrane transporter activity"/>
    <property type="evidence" value="ECO:0007669"/>
    <property type="project" value="InterPro"/>
</dbReference>
<dbReference type="SUPFAM" id="SSF56954">
    <property type="entry name" value="Outer membrane efflux proteins (OEP)"/>
    <property type="match status" value="1"/>
</dbReference>
<dbReference type="NCBIfam" id="TIGR01845">
    <property type="entry name" value="outer_NodT"/>
    <property type="match status" value="1"/>
</dbReference>
<evidence type="ECO:0000256" key="2">
    <source>
        <dbReference type="RuleBase" id="RU362097"/>
    </source>
</evidence>
<comment type="similarity">
    <text evidence="1 2">Belongs to the outer membrane factor (OMF) (TC 1.B.17) family.</text>
</comment>
<dbReference type="InterPro" id="IPR003423">
    <property type="entry name" value="OMP_efflux"/>
</dbReference>
<comment type="subcellular location">
    <subcellularLocation>
        <location evidence="2">Cell membrane</location>
        <topology evidence="2">Lipid-anchor</topology>
    </subcellularLocation>
</comment>
<dbReference type="Proteomes" id="UP000264071">
    <property type="component" value="Unassembled WGS sequence"/>
</dbReference>
<dbReference type="Pfam" id="PF02321">
    <property type="entry name" value="OEP"/>
    <property type="match status" value="2"/>
</dbReference>
<organism evidence="3 4">
    <name type="scientific">Gemmatimonas aurantiaca</name>
    <dbReference type="NCBI Taxonomy" id="173480"/>
    <lineage>
        <taxon>Bacteria</taxon>
        <taxon>Pseudomonadati</taxon>
        <taxon>Gemmatimonadota</taxon>
        <taxon>Gemmatimonadia</taxon>
        <taxon>Gemmatimonadales</taxon>
        <taxon>Gemmatimonadaceae</taxon>
        <taxon>Gemmatimonas</taxon>
    </lineage>
</organism>
<accession>A0A3D4VA28</accession>
<dbReference type="OMA" id="ITKARYD"/>
<dbReference type="PROSITE" id="PS51257">
    <property type="entry name" value="PROKAR_LIPOPROTEIN"/>
    <property type="match status" value="1"/>
</dbReference>
<proteinExistence type="inferred from homology"/>
<dbReference type="InterPro" id="IPR010131">
    <property type="entry name" value="MdtP/NodT-like"/>
</dbReference>
<dbReference type="EMBL" id="DPIY01000010">
    <property type="protein sequence ID" value="HCT57961.1"/>
    <property type="molecule type" value="Genomic_DNA"/>
</dbReference>
<evidence type="ECO:0000313" key="3">
    <source>
        <dbReference type="EMBL" id="HCT57961.1"/>
    </source>
</evidence>
<keyword evidence="2" id="KW-0472">Membrane</keyword>
<dbReference type="Gene3D" id="2.20.200.10">
    <property type="entry name" value="Outer membrane efflux proteins (OEP)"/>
    <property type="match status" value="1"/>
</dbReference>
<keyword evidence="2" id="KW-1134">Transmembrane beta strand</keyword>
<dbReference type="PANTHER" id="PTHR30203">
    <property type="entry name" value="OUTER MEMBRANE CATION EFFLUX PROTEIN"/>
    <property type="match status" value="1"/>
</dbReference>